<dbReference type="SMART" id="SM00642">
    <property type="entry name" value="Aamy"/>
    <property type="match status" value="1"/>
</dbReference>
<comment type="caution">
    <text evidence="2">The sequence shown here is derived from an EMBL/GenBank/DDBJ whole genome shotgun (WGS) entry which is preliminary data.</text>
</comment>
<dbReference type="AlphaFoldDB" id="A0A347ZQ60"/>
<dbReference type="OrthoDB" id="9805159at2"/>
<gene>
    <name evidence="2" type="ORF">DFR64_2662</name>
</gene>
<name>A0A347ZQ60_9CHLR</name>
<dbReference type="Pfam" id="PF00128">
    <property type="entry name" value="Alpha-amylase"/>
    <property type="match status" value="1"/>
</dbReference>
<evidence type="ECO:0000313" key="3">
    <source>
        <dbReference type="Proteomes" id="UP000256388"/>
    </source>
</evidence>
<dbReference type="RefSeq" id="WP_116225928.1">
    <property type="nucleotide sequence ID" value="NZ_AP018437.1"/>
</dbReference>
<dbReference type="Proteomes" id="UP000256388">
    <property type="component" value="Unassembled WGS sequence"/>
</dbReference>
<proteinExistence type="predicted"/>
<keyword evidence="3" id="KW-1185">Reference proteome</keyword>
<dbReference type="EMBL" id="QUMS01000004">
    <property type="protein sequence ID" value="REG06230.1"/>
    <property type="molecule type" value="Genomic_DNA"/>
</dbReference>
<accession>A0A347ZQ60</accession>
<dbReference type="PANTHER" id="PTHR47786:SF2">
    <property type="entry name" value="GLYCOSYL HYDROLASE FAMILY 13 CATALYTIC DOMAIN-CONTAINING PROTEIN"/>
    <property type="match status" value="1"/>
</dbReference>
<dbReference type="InterPro" id="IPR006047">
    <property type="entry name" value="GH13_cat_dom"/>
</dbReference>
<dbReference type="CDD" id="cd11313">
    <property type="entry name" value="AmyAc_arch_bac_AmyA"/>
    <property type="match status" value="1"/>
</dbReference>
<organism evidence="2 3">
    <name type="scientific">Pelolinea submarina</name>
    <dbReference type="NCBI Taxonomy" id="913107"/>
    <lineage>
        <taxon>Bacteria</taxon>
        <taxon>Bacillati</taxon>
        <taxon>Chloroflexota</taxon>
        <taxon>Anaerolineae</taxon>
        <taxon>Anaerolineales</taxon>
        <taxon>Anaerolineaceae</taxon>
        <taxon>Pelolinea</taxon>
    </lineage>
</organism>
<evidence type="ECO:0000313" key="2">
    <source>
        <dbReference type="EMBL" id="REG06230.1"/>
    </source>
</evidence>
<dbReference type="PANTHER" id="PTHR47786">
    <property type="entry name" value="ALPHA-1,4-GLUCAN:MALTOSE-1-PHOSPHATE MALTOSYLTRANSFERASE"/>
    <property type="match status" value="1"/>
</dbReference>
<sequence length="439" mass="49701">MAKDTPKDYRSLVIYEIYVRSHSPQGTFQGVAVDLPRIKDLGVDIIWLMPIHPIGRLNRKGSLGCPYSIADYFSVHPEYGSLDDFKTLIHKAHALDLKVMIDVVYNHTAHDAILVNEHPDWYHTGPDGHPATTVPEWSDVIDLDFSHLELWEYLISALEQWAGLGVDGFRCDVASIVPLEFWVQARTAVTRINPQIIWLAESVEARWVAQRRSQDLQASSDSQLYQVFDITYDYDVFDAWKNVIAGSLDLQLYLDLLRLQDCIYPENYVKLRFVENHDNERVMAVIKDSARALAWTAFQAFNKGAWLIYAGQESAAEHLPSLFEKEPLDWGGYPLADFHSRLAAIKKDPAVMLGELNWIRKEPAVLGLWYTPVGSLAGIFNLNGESGQMEIDLPDGVYSDRLSGQNIIIRGGRLDLPSSAVVFNCQPDRPLPAYQTLLF</sequence>
<dbReference type="InterPro" id="IPR017853">
    <property type="entry name" value="GH"/>
</dbReference>
<dbReference type="SUPFAM" id="SSF51445">
    <property type="entry name" value="(Trans)glycosidases"/>
    <property type="match status" value="1"/>
</dbReference>
<evidence type="ECO:0000259" key="1">
    <source>
        <dbReference type="SMART" id="SM00642"/>
    </source>
</evidence>
<reference evidence="2 3" key="1">
    <citation type="submission" date="2018-08" db="EMBL/GenBank/DDBJ databases">
        <title>Genomic Encyclopedia of Type Strains, Phase IV (KMG-IV): sequencing the most valuable type-strain genomes for metagenomic binning, comparative biology and taxonomic classification.</title>
        <authorList>
            <person name="Goeker M."/>
        </authorList>
    </citation>
    <scope>NUCLEOTIDE SEQUENCE [LARGE SCALE GENOMIC DNA]</scope>
    <source>
        <strain evidence="2 3">DSM 23923</strain>
    </source>
</reference>
<dbReference type="Gene3D" id="3.20.20.80">
    <property type="entry name" value="Glycosidases"/>
    <property type="match status" value="1"/>
</dbReference>
<dbReference type="GO" id="GO:0005975">
    <property type="term" value="P:carbohydrate metabolic process"/>
    <property type="evidence" value="ECO:0007669"/>
    <property type="project" value="InterPro"/>
</dbReference>
<dbReference type="InterPro" id="IPR041331">
    <property type="entry name" value="Bac_A_amyl_C"/>
</dbReference>
<dbReference type="Pfam" id="PF18612">
    <property type="entry name" value="Bac_A_amyl_C"/>
    <property type="match status" value="1"/>
</dbReference>
<feature type="domain" description="Glycosyl hydrolase family 13 catalytic" evidence="1">
    <location>
        <begin position="16"/>
        <end position="346"/>
    </location>
</feature>
<protein>
    <submittedName>
        <fullName evidence="2">Maltogenic amylase</fullName>
    </submittedName>
</protein>